<dbReference type="InterPro" id="IPR036427">
    <property type="entry name" value="Bromodomain-like_sf"/>
</dbReference>
<dbReference type="PROSITE" id="PS50014">
    <property type="entry name" value="BROMODOMAIN_2"/>
    <property type="match status" value="2"/>
</dbReference>
<feature type="region of interest" description="Disordered" evidence="7">
    <location>
        <begin position="2032"/>
        <end position="2102"/>
    </location>
</feature>
<protein>
    <submittedName>
        <fullName evidence="11">Uncharacterized protein</fullName>
    </submittedName>
</protein>
<feature type="domain" description="PHD-type" evidence="9">
    <location>
        <begin position="721"/>
        <end position="772"/>
    </location>
</feature>
<dbReference type="Pfam" id="PF00628">
    <property type="entry name" value="PHD"/>
    <property type="match status" value="1"/>
</dbReference>
<dbReference type="SMART" id="SM00297">
    <property type="entry name" value="BROMO"/>
    <property type="match status" value="2"/>
</dbReference>
<dbReference type="InterPro" id="IPR019786">
    <property type="entry name" value="Zinc_finger_PHD-type_CS"/>
</dbReference>
<proteinExistence type="predicted"/>
<dbReference type="InterPro" id="IPR047171">
    <property type="entry name" value="BAZ1A"/>
</dbReference>
<dbReference type="Proteomes" id="UP000285060">
    <property type="component" value="Unassembled WGS sequence"/>
</dbReference>
<keyword evidence="12" id="KW-1185">Reference proteome</keyword>
<dbReference type="SMART" id="SM00228">
    <property type="entry name" value="PDZ"/>
    <property type="match status" value="2"/>
</dbReference>
<dbReference type="GO" id="GO:0006355">
    <property type="term" value="P:regulation of DNA-templated transcription"/>
    <property type="evidence" value="ECO:0007669"/>
    <property type="project" value="TreeGrafter"/>
</dbReference>
<comment type="caution">
    <text evidence="11">The sequence shown here is derived from an EMBL/GenBank/DDBJ whole genome shotgun (WGS) entry which is preliminary data.</text>
</comment>
<dbReference type="InterPro" id="IPR001965">
    <property type="entry name" value="Znf_PHD"/>
</dbReference>
<keyword evidence="2 6" id="KW-0863">Zinc-finger</keyword>
<dbReference type="GO" id="GO:0008623">
    <property type="term" value="C:CHRAC"/>
    <property type="evidence" value="ECO:0007669"/>
    <property type="project" value="TreeGrafter"/>
</dbReference>
<dbReference type="VEuPathDB" id="FungiDB:H310_06986"/>
<dbReference type="PROSITE" id="PS50106">
    <property type="entry name" value="PDZ"/>
    <property type="match status" value="1"/>
</dbReference>
<feature type="domain" description="Bromo" evidence="8">
    <location>
        <begin position="2529"/>
        <end position="2600"/>
    </location>
</feature>
<feature type="compositionally biased region" description="Polar residues" evidence="7">
    <location>
        <begin position="1912"/>
        <end position="1948"/>
    </location>
</feature>
<dbReference type="GO" id="GO:0000228">
    <property type="term" value="C:nuclear chromosome"/>
    <property type="evidence" value="ECO:0007669"/>
    <property type="project" value="TreeGrafter"/>
</dbReference>
<dbReference type="InterPro" id="IPR001487">
    <property type="entry name" value="Bromodomain"/>
</dbReference>
<dbReference type="EMBL" id="QUSY01000416">
    <property type="protein sequence ID" value="RHY29614.1"/>
    <property type="molecule type" value="Genomic_DNA"/>
</dbReference>
<evidence type="ECO:0000259" key="9">
    <source>
        <dbReference type="PROSITE" id="PS50016"/>
    </source>
</evidence>
<dbReference type="SUPFAM" id="SSF57903">
    <property type="entry name" value="FYVE/PHD zinc finger"/>
    <property type="match status" value="1"/>
</dbReference>
<dbReference type="SUPFAM" id="SSF47370">
    <property type="entry name" value="Bromodomain"/>
    <property type="match status" value="2"/>
</dbReference>
<evidence type="ECO:0000259" key="10">
    <source>
        <dbReference type="PROSITE" id="PS50106"/>
    </source>
</evidence>
<feature type="region of interest" description="Disordered" evidence="7">
    <location>
        <begin position="942"/>
        <end position="974"/>
    </location>
</feature>
<evidence type="ECO:0000256" key="5">
    <source>
        <dbReference type="PROSITE-ProRule" id="PRU00035"/>
    </source>
</evidence>
<dbReference type="CDD" id="cd15543">
    <property type="entry name" value="PHD_RSF1"/>
    <property type="match status" value="1"/>
</dbReference>
<reference evidence="11 12" key="1">
    <citation type="submission" date="2018-08" db="EMBL/GenBank/DDBJ databases">
        <title>Aphanomyces genome sequencing and annotation.</title>
        <authorList>
            <person name="Minardi D."/>
            <person name="Oidtmann B."/>
            <person name="Van Der Giezen M."/>
            <person name="Studholme D.J."/>
        </authorList>
    </citation>
    <scope>NUCLEOTIDE SEQUENCE [LARGE SCALE GENOMIC DNA]</scope>
    <source>
        <strain evidence="11 12">NJM0002</strain>
    </source>
</reference>
<feature type="compositionally biased region" description="Basic and acidic residues" evidence="7">
    <location>
        <begin position="183"/>
        <end position="193"/>
    </location>
</feature>
<dbReference type="GO" id="GO:0006338">
    <property type="term" value="P:chromatin remodeling"/>
    <property type="evidence" value="ECO:0007669"/>
    <property type="project" value="InterPro"/>
</dbReference>
<dbReference type="CDD" id="cd00136">
    <property type="entry name" value="PDZ_canonical"/>
    <property type="match status" value="1"/>
</dbReference>
<dbReference type="InterPro" id="IPR013083">
    <property type="entry name" value="Znf_RING/FYVE/PHD"/>
</dbReference>
<accession>A0A3R6WLM7</accession>
<keyword evidence="4 5" id="KW-0103">Bromodomain</keyword>
<evidence type="ECO:0000256" key="7">
    <source>
        <dbReference type="SAM" id="MobiDB-lite"/>
    </source>
</evidence>
<dbReference type="PANTHER" id="PTHR46510">
    <property type="entry name" value="BROMODOMAIN ADJACENT TO ZINC FINGER DOMAIN PROTEIN 1A"/>
    <property type="match status" value="1"/>
</dbReference>
<evidence type="ECO:0000256" key="2">
    <source>
        <dbReference type="ARBA" id="ARBA00022771"/>
    </source>
</evidence>
<evidence type="ECO:0000256" key="1">
    <source>
        <dbReference type="ARBA" id="ARBA00022723"/>
    </source>
</evidence>
<evidence type="ECO:0000259" key="8">
    <source>
        <dbReference type="PROSITE" id="PS50014"/>
    </source>
</evidence>
<feature type="domain" description="Bromo" evidence="8">
    <location>
        <begin position="626"/>
        <end position="689"/>
    </location>
</feature>
<evidence type="ECO:0000313" key="11">
    <source>
        <dbReference type="EMBL" id="RHY29614.1"/>
    </source>
</evidence>
<dbReference type="PROSITE" id="PS00633">
    <property type="entry name" value="BROMODOMAIN_1"/>
    <property type="match status" value="1"/>
</dbReference>
<dbReference type="InterPro" id="IPR003888">
    <property type="entry name" value="FYrich_N"/>
</dbReference>
<sequence length="2619" mass="288342">MAYAVAVQRRRLFSLPHVDGSITVVSVGSIVFDNDQYWTSKKLFPVGYITRAIAQGIAWKCRIDSGKAGPVFSVSIENAAEERSFRDKSPLKAWKKAMAFLECASEESKTKWRCSNNSTSESAAEVGPDEDGFGLLRRGICRSLLDGLDNVLKCAGYQLWDERHGASIKQLQITLAKLNTQLQRRDRADKDTVDSSNGPLASTNASTPPAHTEEASKTGAGQKNTTPNPPPVKPSVQKKIDELRRRRQQLRNATEIDGGTTDSSVPNAKPQQSITITTTSNAKWSVGQSWVLDDWIDPLASSPTATTTTRKTRHGTSKPGSLAALLEYVTNEQQIRHAIHKRKMQDAAKRAIVQRIRSELESLSPVSSSPLRLGPSSTHAAPTWTPVTALAPFGTPDLQRDVLWCWDFLFQYADILRIRTVIPLSIFCHALTLHDKSAPQGDSVVDETSHGRLLATLHVLLLDALLIEFTPYLQLTVTEFKAMRPLNLLTWPEVARQMFMVAWDVEKGDVDGHAIKLVKGTKTSTESVVGPLRESMTARGKFVLHDKTDDTTSIEAATPTTAEPKVPEVGVLVHDVVTWDRLGLILSKDVKDNHRLNTVVQILDDAHHTIKTHVEVGDVLRYAAVPFNLPVDADMYPDYYTLIPEPMDLSTVEDKLLGDEYDGIELFVDDVQLIWKNCFAYNGHVAPIAAMARKLSATFDRLVREYIQPPDNNLNLLFTNEDACRVCRNAHLCKDRLLLCDRCDGAYHTLCLRPPLSDIPLGEWYCPTCKPMVAADKLLGDDGEIGTKDDDDAMEDNDGGDDDTNFPHLIQLLSKECYMELVRHGFANWFRQAQAFKGNPFLGFDLSNFDCSVVHLLEDLAEDQRTDLGCSYADVLREWERFGYADDETSDVDDDTKEVANPRDSIILNGIQCPLTDALLVYLREYSLAKLENRSLPPPFFDDAEELLSQPPANRSTADTTGEDNTTTDLTKSDDTTTFRHAKDACNADCDTDDESDGEASLFEEYGDIHLATRISSVQSRMEPLSQGTCYCCGLTDADNALGEVVPAMLAPVTRQIGCNLGEPPSIAQEVLSLCKWTLEAAAFSFDVNDSGQVTVGIVHESCSLNEGDIVLALNSTVVLDTDRSDDEDSAALISHMDALMASLPRPLVVLTANPTATVDPAQFATIQLPTSTPVECPNVAMISDSLCQVAFPSTGFAVLSGLIFPYDVIHAINGTLVTSVETLHKLWQPSAIVCIFRHAFNRGPSTGSPPNAAASSPAEVQTSLWRQKSYTMTFQAGPLGLALELDANLVVVRSLTAVSQATNTVQSGDIILAINEKPVGLLQDLTEFTDTVRSIPRPVSFRFYRPSMPLHVASIKDGIQLTVGDVLAITWLDCHSRLICSGFAANHAPATRRIHMGDILTHINGIAIAGMTLQWLKESLQVLPVYDHVLVTVAGPPQPDVSIVVHPLCAMLWNNKVDDATELQRRWTKARDLEVFLRTVAPRSRPIGPYMKFHGDPNVLYKLEDNAWQYYLGTFFSAAEGQVAYEQCRQRYATTKMLLAPYSMTTFPRIPLPLLKADDFLKRFQLRRPPHTTSSPFTLPTESTLTQEMKDLVKYNVRAHRPKRPTLSNAGAMGYPPHLPNNYSAPAQLQRGYANAAGSKKRPFSDDKVVDYMTYPVGLTTSQPPTSGTTHAPLDIHFHRLRDLKNSIKQAWGSVQSSQNAQSCAHFTIALQSTLNTLTHVATHVAKHPLEVVTPTTFVTVHHAVVLCLLCIVISEALAKATPMTLTDLQLMHTCGDNLLWAIEAVLTPTLHQQVISYCMELAAKLPTLLASGLLSQELNAAAASIESFFNSSKYLAEPATYPTYRPLFAMLNQPSTSNLPQHPIQPLPPSLTQELWKLHTLCGHFEKMMKKHKIVWPPSAAVGSHAADGSSKSTSTQPGATGGPPTQQVPQSARPPTQFSREPSMSDQDTIVSFVAGPLGIIIQQEDNNVITVSSFAAGDQGQALRSGKVAIGDMIVAVNGEPIAKIGIEGFKRAVTNGIRPLLITFRRRQHVHQRPSTTVKTTERPTPIKTTPTSKDKQPPRKRTKQSPVATKVTPSNAAMPPPLASAPPTSNQNPSQDVRVPLENANNFSISDDAMASENATMGYFSRDLLDASSQLQQNQDSDQYNVSSMMNMGHPSNQPTTLFHPANIEFPSPPCTDPSMWASAHAAANAALYASNPMFYNMYNNVQSATMDGSGANPMMMMQRVGTQPFVATADQHQSNTMNTLMQDFQNSNNSTQVPSPSQLTPDIQSYFDPQLYTPPSAYRSGFPTVDFVKFATECLKDTTASSKPASLAFSLVQAQMLAIEAALPREAFRHNKWTVTLRAGWADWIVQATSSRTLMEALLVLEANIENEYLDATWKSQASLAIKTLVPTATIASIAMRLYALDDALTYTKPMKQRQSAGYKRKLTGQLPSTAVATRRTASEDNEIPLPPCQPSDIAQADSTSSSHTIALPLAKRPKSHRGRRPKNLEYRYEPQQTSISPALLKDPTLRNRFLAVLQALQKHAVAVPFLVPVDVEAFPEYPRVVSQPMDLQTMVQRIQSGVYDNRLQHIPVDMSRIWTNCFAFNSIQAEISTMARRLRYVVPCVRSVVFQ</sequence>
<dbReference type="Gene3D" id="3.30.40.10">
    <property type="entry name" value="Zinc/RING finger domain, C3HC4 (zinc finger)"/>
    <property type="match status" value="1"/>
</dbReference>
<feature type="domain" description="PDZ" evidence="10">
    <location>
        <begin position="1959"/>
        <end position="2033"/>
    </location>
</feature>
<dbReference type="SUPFAM" id="SSF50156">
    <property type="entry name" value="PDZ domain-like"/>
    <property type="match status" value="2"/>
</dbReference>
<name>A0A3R6WLM7_9STRA</name>
<dbReference type="Gene3D" id="1.20.920.10">
    <property type="entry name" value="Bromodomain-like"/>
    <property type="match status" value="2"/>
</dbReference>
<feature type="region of interest" description="Disordered" evidence="7">
    <location>
        <begin position="182"/>
        <end position="237"/>
    </location>
</feature>
<feature type="compositionally biased region" description="Polar residues" evidence="7">
    <location>
        <begin position="194"/>
        <end position="209"/>
    </location>
</feature>
<feature type="region of interest" description="Disordered" evidence="7">
    <location>
        <begin position="251"/>
        <end position="272"/>
    </location>
</feature>
<dbReference type="InterPro" id="IPR011011">
    <property type="entry name" value="Znf_FYVE_PHD"/>
</dbReference>
<dbReference type="InterPro" id="IPR036034">
    <property type="entry name" value="PDZ_sf"/>
</dbReference>
<keyword evidence="3" id="KW-0862">Zinc</keyword>
<feature type="compositionally biased region" description="Polar residues" evidence="7">
    <location>
        <begin position="260"/>
        <end position="272"/>
    </location>
</feature>
<feature type="region of interest" description="Disordered" evidence="7">
    <location>
        <begin position="1902"/>
        <end position="1948"/>
    </location>
</feature>
<evidence type="ECO:0000256" key="4">
    <source>
        <dbReference type="ARBA" id="ARBA00023117"/>
    </source>
</evidence>
<dbReference type="Pfam" id="PF00439">
    <property type="entry name" value="Bromodomain"/>
    <property type="match status" value="2"/>
</dbReference>
<dbReference type="GO" id="GO:0003677">
    <property type="term" value="F:DNA binding"/>
    <property type="evidence" value="ECO:0007669"/>
    <property type="project" value="TreeGrafter"/>
</dbReference>
<dbReference type="GO" id="GO:0008270">
    <property type="term" value="F:zinc ion binding"/>
    <property type="evidence" value="ECO:0007669"/>
    <property type="project" value="UniProtKB-KW"/>
</dbReference>
<evidence type="ECO:0000256" key="6">
    <source>
        <dbReference type="PROSITE-ProRule" id="PRU00146"/>
    </source>
</evidence>
<evidence type="ECO:0000313" key="12">
    <source>
        <dbReference type="Proteomes" id="UP000285060"/>
    </source>
</evidence>
<dbReference type="PANTHER" id="PTHR46510:SF1">
    <property type="entry name" value="BROMODOMAIN ADJACENT TO ZINC FINGER DOMAIN PROTEIN 1A"/>
    <property type="match status" value="1"/>
</dbReference>
<dbReference type="PROSITE" id="PS51542">
    <property type="entry name" value="FYRN"/>
    <property type="match status" value="1"/>
</dbReference>
<feature type="compositionally biased region" description="Basic residues" evidence="7">
    <location>
        <begin position="2483"/>
        <end position="2493"/>
    </location>
</feature>
<feature type="region of interest" description="Disordered" evidence="7">
    <location>
        <begin position="2441"/>
        <end position="2499"/>
    </location>
</feature>
<dbReference type="SMART" id="SM00249">
    <property type="entry name" value="PHD"/>
    <property type="match status" value="1"/>
</dbReference>
<dbReference type="InterPro" id="IPR019787">
    <property type="entry name" value="Znf_PHD-finger"/>
</dbReference>
<organism evidence="11 12">
    <name type="scientific">Aphanomyces invadans</name>
    <dbReference type="NCBI Taxonomy" id="157072"/>
    <lineage>
        <taxon>Eukaryota</taxon>
        <taxon>Sar</taxon>
        <taxon>Stramenopiles</taxon>
        <taxon>Oomycota</taxon>
        <taxon>Saprolegniomycetes</taxon>
        <taxon>Saprolegniales</taxon>
        <taxon>Verrucalvaceae</taxon>
        <taxon>Aphanomyces</taxon>
    </lineage>
</organism>
<gene>
    <name evidence="11" type="ORF">DYB32_005999</name>
</gene>
<dbReference type="InterPro" id="IPR018359">
    <property type="entry name" value="Bromodomain_CS"/>
</dbReference>
<feature type="compositionally biased region" description="Low complexity" evidence="7">
    <location>
        <begin position="957"/>
        <end position="970"/>
    </location>
</feature>
<dbReference type="InterPro" id="IPR001478">
    <property type="entry name" value="PDZ"/>
</dbReference>
<dbReference type="Gene3D" id="3.30.160.360">
    <property type="match status" value="1"/>
</dbReference>
<keyword evidence="1" id="KW-0479">Metal-binding</keyword>
<dbReference type="GO" id="GO:0031445">
    <property type="term" value="P:regulation of heterochromatin formation"/>
    <property type="evidence" value="ECO:0007669"/>
    <property type="project" value="TreeGrafter"/>
</dbReference>
<dbReference type="PROSITE" id="PS01359">
    <property type="entry name" value="ZF_PHD_1"/>
    <property type="match status" value="1"/>
</dbReference>
<evidence type="ECO:0000256" key="3">
    <source>
        <dbReference type="ARBA" id="ARBA00022833"/>
    </source>
</evidence>
<dbReference type="GO" id="GO:0045740">
    <property type="term" value="P:positive regulation of DNA replication"/>
    <property type="evidence" value="ECO:0007669"/>
    <property type="project" value="TreeGrafter"/>
</dbReference>
<dbReference type="PROSITE" id="PS50016">
    <property type="entry name" value="ZF_PHD_2"/>
    <property type="match status" value="1"/>
</dbReference>
<dbReference type="PRINTS" id="PR00503">
    <property type="entry name" value="BROMODOMAIN"/>
</dbReference>